<protein>
    <recommendedName>
        <fullName evidence="2 9">DNA mismatch repair protein MutS</fullName>
    </recommendedName>
</protein>
<keyword evidence="3 9" id="KW-0547">Nucleotide-binding</keyword>
<evidence type="ECO:0000256" key="3">
    <source>
        <dbReference type="ARBA" id="ARBA00022741"/>
    </source>
</evidence>
<evidence type="ECO:0000256" key="10">
    <source>
        <dbReference type="RuleBase" id="RU003756"/>
    </source>
</evidence>
<reference evidence="12" key="2">
    <citation type="journal article" date="2021" name="PeerJ">
        <title>Extensive microbial diversity within the chicken gut microbiome revealed by metagenomics and culture.</title>
        <authorList>
            <person name="Gilroy R."/>
            <person name="Ravi A."/>
            <person name="Getino M."/>
            <person name="Pursley I."/>
            <person name="Horton D.L."/>
            <person name="Alikhan N.F."/>
            <person name="Baker D."/>
            <person name="Gharbi K."/>
            <person name="Hall N."/>
            <person name="Watson M."/>
            <person name="Adriaenssens E.M."/>
            <person name="Foster-Nyarko E."/>
            <person name="Jarju S."/>
            <person name="Secka A."/>
            <person name="Antonio M."/>
            <person name="Oren A."/>
            <person name="Chaudhuri R.R."/>
            <person name="La Ragione R."/>
            <person name="Hildebrand F."/>
            <person name="Pallen M.J."/>
        </authorList>
    </citation>
    <scope>NUCLEOTIDE SEQUENCE</scope>
    <source>
        <strain evidence="12">ChiHjej12B11-7776</strain>
    </source>
</reference>
<evidence type="ECO:0000313" key="13">
    <source>
        <dbReference type="Proteomes" id="UP000886852"/>
    </source>
</evidence>
<proteinExistence type="inferred from homology"/>
<dbReference type="NCBIfam" id="TIGR01070">
    <property type="entry name" value="mutS1"/>
    <property type="match status" value="1"/>
</dbReference>
<dbReference type="PROSITE" id="PS00486">
    <property type="entry name" value="DNA_MISMATCH_REPAIR_2"/>
    <property type="match status" value="1"/>
</dbReference>
<dbReference type="SUPFAM" id="SSF52540">
    <property type="entry name" value="P-loop containing nucleoside triphosphate hydrolases"/>
    <property type="match status" value="1"/>
</dbReference>
<dbReference type="FunFam" id="3.40.50.300:FF:000870">
    <property type="entry name" value="MutS protein homolog 4"/>
    <property type="match status" value="1"/>
</dbReference>
<evidence type="ECO:0000313" key="12">
    <source>
        <dbReference type="EMBL" id="HIU90622.1"/>
    </source>
</evidence>
<dbReference type="InterPro" id="IPR007695">
    <property type="entry name" value="DNA_mismatch_repair_MutS-lik_N"/>
</dbReference>
<dbReference type="GO" id="GO:0003684">
    <property type="term" value="F:damaged DNA binding"/>
    <property type="evidence" value="ECO:0007669"/>
    <property type="project" value="UniProtKB-UniRule"/>
</dbReference>
<evidence type="ECO:0000256" key="5">
    <source>
        <dbReference type="ARBA" id="ARBA00022840"/>
    </source>
</evidence>
<dbReference type="Pfam" id="PF00488">
    <property type="entry name" value="MutS_V"/>
    <property type="match status" value="1"/>
</dbReference>
<dbReference type="SMART" id="SM00534">
    <property type="entry name" value="MUTSac"/>
    <property type="match status" value="1"/>
</dbReference>
<dbReference type="CDD" id="cd03284">
    <property type="entry name" value="ABC_MutS1"/>
    <property type="match status" value="1"/>
</dbReference>
<dbReference type="Gene3D" id="3.40.1170.10">
    <property type="entry name" value="DNA repair protein MutS, domain I"/>
    <property type="match status" value="1"/>
</dbReference>
<dbReference type="PANTHER" id="PTHR11361:SF34">
    <property type="entry name" value="DNA MISMATCH REPAIR PROTEIN MSH1, MITOCHONDRIAL"/>
    <property type="match status" value="1"/>
</dbReference>
<dbReference type="GO" id="GO:0140664">
    <property type="term" value="F:ATP-dependent DNA damage sensor activity"/>
    <property type="evidence" value="ECO:0007669"/>
    <property type="project" value="InterPro"/>
</dbReference>
<name>A0A9D1MWV0_9BACT</name>
<dbReference type="InterPro" id="IPR007696">
    <property type="entry name" value="DNA_mismatch_repair_MutS_core"/>
</dbReference>
<dbReference type="InterPro" id="IPR005748">
    <property type="entry name" value="DNA_mismatch_repair_MutS"/>
</dbReference>
<dbReference type="NCBIfam" id="NF003810">
    <property type="entry name" value="PRK05399.1"/>
    <property type="match status" value="1"/>
</dbReference>
<dbReference type="InterPro" id="IPR007860">
    <property type="entry name" value="DNA_mmatch_repair_MutS_con_dom"/>
</dbReference>
<keyword evidence="6 9" id="KW-0238">DNA-binding</keyword>
<dbReference type="EMBL" id="DVOC01000022">
    <property type="protein sequence ID" value="HIU90622.1"/>
    <property type="molecule type" value="Genomic_DNA"/>
</dbReference>
<dbReference type="HAMAP" id="MF_00096">
    <property type="entry name" value="MutS"/>
    <property type="match status" value="1"/>
</dbReference>
<dbReference type="PIRSF" id="PIRSF037677">
    <property type="entry name" value="DNA_mis_repair_Msh6"/>
    <property type="match status" value="1"/>
</dbReference>
<evidence type="ECO:0000256" key="2">
    <source>
        <dbReference type="ARBA" id="ARBA00021982"/>
    </source>
</evidence>
<feature type="binding site" evidence="9">
    <location>
        <begin position="624"/>
        <end position="631"/>
    </location>
    <ligand>
        <name>ATP</name>
        <dbReference type="ChEBI" id="CHEBI:30616"/>
    </ligand>
</feature>
<gene>
    <name evidence="9 12" type="primary">mutS</name>
    <name evidence="12" type="ORF">IAC72_01215</name>
</gene>
<evidence type="ECO:0000256" key="8">
    <source>
        <dbReference type="ARBA" id="ARBA00024647"/>
    </source>
</evidence>
<evidence type="ECO:0000256" key="6">
    <source>
        <dbReference type="ARBA" id="ARBA00023125"/>
    </source>
</evidence>
<dbReference type="GO" id="GO:0030983">
    <property type="term" value="F:mismatched DNA binding"/>
    <property type="evidence" value="ECO:0007669"/>
    <property type="project" value="InterPro"/>
</dbReference>
<dbReference type="FunFam" id="1.10.1420.10:FF:000001">
    <property type="entry name" value="DNA mismatch repair protein MutS"/>
    <property type="match status" value="1"/>
</dbReference>
<dbReference type="AlphaFoldDB" id="A0A9D1MWV0"/>
<dbReference type="Pfam" id="PF01624">
    <property type="entry name" value="MutS_I"/>
    <property type="match status" value="1"/>
</dbReference>
<evidence type="ECO:0000256" key="1">
    <source>
        <dbReference type="ARBA" id="ARBA00006271"/>
    </source>
</evidence>
<dbReference type="SUPFAM" id="SSF55271">
    <property type="entry name" value="DNA repair protein MutS, domain I"/>
    <property type="match status" value="1"/>
</dbReference>
<comment type="similarity">
    <text evidence="1 9 10">Belongs to the DNA mismatch repair MutS family.</text>
</comment>
<evidence type="ECO:0000259" key="11">
    <source>
        <dbReference type="PROSITE" id="PS00486"/>
    </source>
</evidence>
<dbReference type="InterPro" id="IPR016151">
    <property type="entry name" value="DNA_mismatch_repair_MutS_N"/>
</dbReference>
<feature type="domain" description="DNA mismatch repair proteins mutS family" evidence="11">
    <location>
        <begin position="698"/>
        <end position="714"/>
    </location>
</feature>
<dbReference type="GO" id="GO:0005524">
    <property type="term" value="F:ATP binding"/>
    <property type="evidence" value="ECO:0007669"/>
    <property type="project" value="UniProtKB-UniRule"/>
</dbReference>
<accession>A0A9D1MWV0</accession>
<dbReference type="SUPFAM" id="SSF48334">
    <property type="entry name" value="DNA repair protein MutS, domain III"/>
    <property type="match status" value="1"/>
</dbReference>
<dbReference type="Gene3D" id="3.30.420.110">
    <property type="entry name" value="MutS, connector domain"/>
    <property type="match status" value="1"/>
</dbReference>
<dbReference type="Pfam" id="PF05192">
    <property type="entry name" value="MutS_III"/>
    <property type="match status" value="1"/>
</dbReference>
<dbReference type="SMART" id="SM00533">
    <property type="entry name" value="MUTSd"/>
    <property type="match status" value="1"/>
</dbReference>
<dbReference type="Pfam" id="PF05188">
    <property type="entry name" value="MutS_II"/>
    <property type="match status" value="1"/>
</dbReference>
<sequence length="866" mass="97234">MADFSPMMKHYLQTKEQYKDCILLYRLGDFYEMFFEDAQKASKILDLTLTGKNCGMDERAPMCGVPYHAVDSYVAKLIAAGQKVAICEQLSDPKDKSRQIVERDVVRVITPGTVMESDILEDNRSNYIAAVIMAEKVGVAFCDVSTGEFCASELSGASQIKDLQELLVSYRPAEILCNSQAKQASESLECVKAGYVPRFSQYEESNFDKKRARDKVLSHYKISTVDGFGLSGKNFALSACGALLFYLDETQKRELSHLKNIRYVDKSRYMSIDVKTRRNLELTVSYRENKRTGSLLWLLDKTQTSMGARLLANWVDRPLQKASMINARLDGVEELYSKYLLRSSLVKALGSVYDVERLTSKIAYNTLAPKDCVTLKKSLQALPQIKTLLAQFDSKILSELNNGIDCMQNVADELDRAIDEDVPAVVKDADFIKRGYNAQLDELYDFAQNGGQKISELEEYERNHTGIRTLKLGYNKIFGYYFEVSNSFKDMVPPNFIRKQTLTTGERFVSPELKELEEKMLSATEGKQQLQHKLFEQLRKALLPYIPALQKTATSVATLDCLLSLAVVAQANDYCKPKINTRSTRLQITEGRHPIVECYLKRDNFITNDVLLDTEENRTMVITGPNMAGKSTYMRQVALITLMAHIGSFVPAASAEIPIVDRIFTRVGASDDLAFNQSTFMVEMVEVANILNNATQNSLIILDEVGRGTSTFDGLSIAWAVMEYVSANIRAKTLFATHYHELTDLEGKVEGVKNYRITVKEYNGSVIFLHKIARGGANKSFGIEVAKLAGVPDEVCARAKQIVSLLENSNVSFNLQSAQEAMQNRRSARAAQEVCAVLRDTDMNRVSPIEAFDILNNLVKRVKENE</sequence>
<comment type="caution">
    <text evidence="12">The sequence shown here is derived from an EMBL/GenBank/DDBJ whole genome shotgun (WGS) entry which is preliminary data.</text>
</comment>
<dbReference type="GO" id="GO:0005829">
    <property type="term" value="C:cytosol"/>
    <property type="evidence" value="ECO:0007669"/>
    <property type="project" value="TreeGrafter"/>
</dbReference>
<dbReference type="InterPro" id="IPR017261">
    <property type="entry name" value="DNA_mismatch_repair_MutS/MSH"/>
</dbReference>
<dbReference type="Gene3D" id="3.40.50.300">
    <property type="entry name" value="P-loop containing nucleotide triphosphate hydrolases"/>
    <property type="match status" value="1"/>
</dbReference>
<evidence type="ECO:0000256" key="9">
    <source>
        <dbReference type="HAMAP-Rule" id="MF_00096"/>
    </source>
</evidence>
<comment type="function">
    <text evidence="8 9">This protein is involved in the repair of mismatches in DNA. It is possible that it carries out the mismatch recognition step. This protein has a weak ATPase activity.</text>
</comment>
<organism evidence="12 13">
    <name type="scientific">Candidatus Fimimonas merdipullorum</name>
    <dbReference type="NCBI Taxonomy" id="2840822"/>
    <lineage>
        <taxon>Bacteria</taxon>
        <taxon>Pseudomonadati</taxon>
        <taxon>Myxococcota</taxon>
        <taxon>Myxococcia</taxon>
        <taxon>Myxococcales</taxon>
        <taxon>Cystobacterineae</taxon>
        <taxon>Myxococcaceae</taxon>
        <taxon>Myxococcaceae incertae sedis</taxon>
        <taxon>Candidatus Fimimonas</taxon>
    </lineage>
</organism>
<dbReference type="Gene3D" id="1.10.1420.10">
    <property type="match status" value="2"/>
</dbReference>
<evidence type="ECO:0000256" key="7">
    <source>
        <dbReference type="ARBA" id="ARBA00023204"/>
    </source>
</evidence>
<dbReference type="Proteomes" id="UP000886852">
    <property type="component" value="Unassembled WGS sequence"/>
</dbReference>
<reference evidence="12" key="1">
    <citation type="submission" date="2020-10" db="EMBL/GenBank/DDBJ databases">
        <authorList>
            <person name="Gilroy R."/>
        </authorList>
    </citation>
    <scope>NUCLEOTIDE SEQUENCE</scope>
    <source>
        <strain evidence="12">ChiHjej12B11-7776</strain>
    </source>
</reference>
<dbReference type="InterPro" id="IPR027417">
    <property type="entry name" value="P-loop_NTPase"/>
</dbReference>
<dbReference type="FunFam" id="3.40.1170.10:FF:000001">
    <property type="entry name" value="DNA mismatch repair protein MutS"/>
    <property type="match status" value="1"/>
</dbReference>
<evidence type="ECO:0000256" key="4">
    <source>
        <dbReference type="ARBA" id="ARBA00022763"/>
    </source>
</evidence>
<dbReference type="SUPFAM" id="SSF53150">
    <property type="entry name" value="DNA repair protein MutS, domain II"/>
    <property type="match status" value="1"/>
</dbReference>
<dbReference type="InterPro" id="IPR036187">
    <property type="entry name" value="DNA_mismatch_repair_MutS_sf"/>
</dbReference>
<dbReference type="InterPro" id="IPR000432">
    <property type="entry name" value="DNA_mismatch_repair_MutS_C"/>
</dbReference>
<dbReference type="InterPro" id="IPR045076">
    <property type="entry name" value="MutS"/>
</dbReference>
<keyword evidence="7 9" id="KW-0234">DNA repair</keyword>
<dbReference type="InterPro" id="IPR007861">
    <property type="entry name" value="DNA_mismatch_repair_MutS_clamp"/>
</dbReference>
<keyword evidence="4 9" id="KW-0227">DNA damage</keyword>
<dbReference type="Pfam" id="PF05190">
    <property type="entry name" value="MutS_IV"/>
    <property type="match status" value="1"/>
</dbReference>
<dbReference type="GO" id="GO:0006298">
    <property type="term" value="P:mismatch repair"/>
    <property type="evidence" value="ECO:0007669"/>
    <property type="project" value="UniProtKB-UniRule"/>
</dbReference>
<dbReference type="PANTHER" id="PTHR11361">
    <property type="entry name" value="DNA MISMATCH REPAIR PROTEIN MUTS FAMILY MEMBER"/>
    <property type="match status" value="1"/>
</dbReference>
<dbReference type="InterPro" id="IPR036678">
    <property type="entry name" value="MutS_con_dom_sf"/>
</dbReference>
<keyword evidence="5 9" id="KW-0067">ATP-binding</keyword>